<keyword evidence="9" id="KW-0812">Transmembrane</keyword>
<dbReference type="AlphaFoldDB" id="A0A836ERZ5"/>
<feature type="non-terminal residue" evidence="10">
    <location>
        <position position="1"/>
    </location>
</feature>
<dbReference type="EMBL" id="JAANHZ010000503">
    <property type="protein sequence ID" value="KAG5310336.1"/>
    <property type="molecule type" value="Genomic_DNA"/>
</dbReference>
<evidence type="ECO:0000256" key="3">
    <source>
        <dbReference type="ARBA" id="ARBA00023157"/>
    </source>
</evidence>
<keyword evidence="9" id="KW-1133">Transmembrane helix</keyword>
<sequence length="840" mass="96718">MSTKGTNGIINAIANTKPTTISSTVCIPRYNLLILTSRQTPRESVNQRSLLLDTPRLIAQRTLITVRQSILFVGCTALVRFDNCPRSDHFWSLLRFCGKSELKRGNPTQRRSTTPVKAKEMLSKWSWIVFNLIVYVTTVPHGEILLEDEAKAFFELIELDYEDVCYNNANVQWSFILSPSNKTLSIWEIQQYNYTEFTKTQKNEIIDQINNTKELKSSLQYKYGMIEKPGDTLLKNEDWGKFIHFVGIVELQRSIINYINKSQNYSREGVEYLLSHSRKLEDKQTAWNAWYRQFIPLVTNYSNNLLLVAEAAKQNGIKNVEEYWEMLSGYSGGYDKINSEWSRINNLHKKIVKFVGTNLARKYNVTINDTLPAYLLDSLQGYDWADVSSDALPYSELIYDLKKNLWKKKYVGKSLYKIASSLGSLLLKQVPQAEFWDKSEFNQQCPSRLLNFCRDVSTCSKATISNFLVAHEDVGKVLFNQMTVENTPVLNTVNRYSGLEESISTLFGILSASPAWLNHTHLMNNIKDDQQRMIVSLMITALNIFPRLAYYYSADLWRLNAIRQNITSPADLITSWWNYRQEYEGISSIDMDYPTFIDDSHIVKNKPYLSKILGIMLSFQLYEYNMDSTEIRYNFDGKLMNNNIIKMIQHNGACEWQDVLNKFVDIDDISADALIQYFTPLEEFIEENEENFEYKSGALAEKELEELEKHTLREINTPTTTPPSPTSTHRIITKASYKLTSNTKNMQSKVEKSLESKSSIYTEDKLKNSESDLTTPVSFNESSSSMPDISNDTKNSTPKISTSKAVWAVSAILIAIIVICIIAIFGRRRCRKTPKNRRYV</sequence>
<name>A0A836ERZ5_9HYME</name>
<evidence type="ECO:0000256" key="2">
    <source>
        <dbReference type="ARBA" id="ARBA00022729"/>
    </source>
</evidence>
<evidence type="ECO:0000256" key="8">
    <source>
        <dbReference type="SAM" id="MobiDB-lite"/>
    </source>
</evidence>
<evidence type="ECO:0000256" key="7">
    <source>
        <dbReference type="PROSITE-ProRule" id="PRU01355"/>
    </source>
</evidence>
<keyword evidence="5" id="KW-0862">Zinc</keyword>
<dbReference type="InterPro" id="IPR001548">
    <property type="entry name" value="Peptidase_M2"/>
</dbReference>
<feature type="region of interest" description="Disordered" evidence="8">
    <location>
        <begin position="765"/>
        <end position="798"/>
    </location>
</feature>
<dbReference type="GO" id="GO:0008237">
    <property type="term" value="F:metallopeptidase activity"/>
    <property type="evidence" value="ECO:0007669"/>
    <property type="project" value="InterPro"/>
</dbReference>
<evidence type="ECO:0000313" key="11">
    <source>
        <dbReference type="Proteomes" id="UP000667349"/>
    </source>
</evidence>
<dbReference type="PANTHER" id="PTHR10514:SF44">
    <property type="entry name" value="ANGIOTENSIN-CONVERTING ENZYME-RELATED"/>
    <property type="match status" value="1"/>
</dbReference>
<evidence type="ECO:0000256" key="6">
    <source>
        <dbReference type="PIRSR" id="PIRSR601548-8"/>
    </source>
</evidence>
<keyword evidence="9" id="KW-0472">Membrane</keyword>
<feature type="binding site" evidence="6">
    <location>
        <position position="501"/>
    </location>
    <ligand>
        <name>Zn(2+)</name>
        <dbReference type="ChEBI" id="CHEBI:29105"/>
        <label>2</label>
        <note>catalytic</note>
    </ligand>
</feature>
<evidence type="ECO:0000313" key="10">
    <source>
        <dbReference type="EMBL" id="KAG5310336.1"/>
    </source>
</evidence>
<dbReference type="GO" id="GO:0005615">
    <property type="term" value="C:extracellular space"/>
    <property type="evidence" value="ECO:0007669"/>
    <property type="project" value="TreeGrafter"/>
</dbReference>
<evidence type="ECO:0000256" key="4">
    <source>
        <dbReference type="ARBA" id="ARBA00023180"/>
    </source>
</evidence>
<comment type="caution">
    <text evidence="10">The sequence shown here is derived from an EMBL/GenBank/DDBJ whole genome shotgun (WGS) entry which is preliminary data.</text>
</comment>
<feature type="transmembrane region" description="Helical" evidence="9">
    <location>
        <begin position="805"/>
        <end position="825"/>
    </location>
</feature>
<evidence type="ECO:0000256" key="9">
    <source>
        <dbReference type="SAM" id="Phobius"/>
    </source>
</evidence>
<keyword evidence="5" id="KW-0479">Metal-binding</keyword>
<reference evidence="10" key="1">
    <citation type="submission" date="2020-02" db="EMBL/GenBank/DDBJ databases">
        <title>Relaxed selection underlies rapid genomic changes in the transitions from sociality to social parasitism in ants.</title>
        <authorList>
            <person name="Bi X."/>
        </authorList>
    </citation>
    <scope>NUCLEOTIDE SEQUENCE</scope>
    <source>
        <strain evidence="10">BGI-DK2013a</strain>
        <tissue evidence="10">Whole body</tissue>
    </source>
</reference>
<dbReference type="Proteomes" id="UP000667349">
    <property type="component" value="Unassembled WGS sequence"/>
</dbReference>
<evidence type="ECO:0000256" key="1">
    <source>
        <dbReference type="ARBA" id="ARBA00008139"/>
    </source>
</evidence>
<feature type="non-terminal residue" evidence="10">
    <location>
        <position position="840"/>
    </location>
</feature>
<dbReference type="PANTHER" id="PTHR10514">
    <property type="entry name" value="ANGIOTENSIN-CONVERTING ENZYME"/>
    <property type="match status" value="1"/>
</dbReference>
<dbReference type="GO" id="GO:0008241">
    <property type="term" value="F:peptidyl-dipeptidase activity"/>
    <property type="evidence" value="ECO:0007669"/>
    <property type="project" value="InterPro"/>
</dbReference>
<dbReference type="SUPFAM" id="SSF55486">
    <property type="entry name" value="Metalloproteases ('zincins'), catalytic domain"/>
    <property type="match status" value="1"/>
</dbReference>
<keyword evidence="4" id="KW-0325">Glycoprotein</keyword>
<evidence type="ECO:0000256" key="5">
    <source>
        <dbReference type="PIRSR" id="PIRSR601548-3"/>
    </source>
</evidence>
<keyword evidence="11" id="KW-1185">Reference proteome</keyword>
<dbReference type="GO" id="GO:0005886">
    <property type="term" value="C:plasma membrane"/>
    <property type="evidence" value="ECO:0007669"/>
    <property type="project" value="TreeGrafter"/>
</dbReference>
<dbReference type="PROSITE" id="PS52011">
    <property type="entry name" value="PEPTIDASE_M2"/>
    <property type="match status" value="1"/>
</dbReference>
<gene>
    <name evidence="10" type="primary">Ace_0</name>
    <name evidence="10" type="ORF">G6Z75_0011028</name>
</gene>
<keyword evidence="2" id="KW-0732">Signal</keyword>
<proteinExistence type="inferred from homology"/>
<feature type="compositionally biased region" description="Polar residues" evidence="8">
    <location>
        <begin position="771"/>
        <end position="798"/>
    </location>
</feature>
<organism evidence="10 11">
    <name type="scientific">Acromyrmex insinuator</name>
    <dbReference type="NCBI Taxonomy" id="230686"/>
    <lineage>
        <taxon>Eukaryota</taxon>
        <taxon>Metazoa</taxon>
        <taxon>Ecdysozoa</taxon>
        <taxon>Arthropoda</taxon>
        <taxon>Hexapoda</taxon>
        <taxon>Insecta</taxon>
        <taxon>Pterygota</taxon>
        <taxon>Neoptera</taxon>
        <taxon>Endopterygota</taxon>
        <taxon>Hymenoptera</taxon>
        <taxon>Apocrita</taxon>
        <taxon>Aculeata</taxon>
        <taxon>Formicoidea</taxon>
        <taxon>Formicidae</taxon>
        <taxon>Myrmicinae</taxon>
        <taxon>Acromyrmex</taxon>
    </lineage>
</organism>
<comment type="similarity">
    <text evidence="1 7">Belongs to the peptidase M2 family.</text>
</comment>
<dbReference type="Pfam" id="PF01401">
    <property type="entry name" value="Peptidase_M2"/>
    <property type="match status" value="1"/>
</dbReference>
<dbReference type="GO" id="GO:0006508">
    <property type="term" value="P:proteolysis"/>
    <property type="evidence" value="ECO:0007669"/>
    <property type="project" value="InterPro"/>
</dbReference>
<protein>
    <submittedName>
        <fullName evidence="10">ACE enzyme</fullName>
    </submittedName>
</protein>
<comment type="caution">
    <text evidence="7">Lacks conserved residue(s) required for the propagation of feature annotation.</text>
</comment>
<accession>A0A836ERZ5</accession>
<feature type="binding site" evidence="5">
    <location>
        <position position="501"/>
    </location>
    <ligand>
        <name>Zn(2+)</name>
        <dbReference type="ChEBI" id="CHEBI:29105"/>
        <label>1</label>
        <note>catalytic</note>
    </ligand>
</feature>
<keyword evidence="3" id="KW-1015">Disulfide bond</keyword>